<dbReference type="PANTHER" id="PTHR30401">
    <property type="entry name" value="TRNA 2-SELENOURIDINE SYNTHASE"/>
    <property type="match status" value="1"/>
</dbReference>
<gene>
    <name evidence="3" type="ORF">DENOEST_0994</name>
</gene>
<dbReference type="EC" id="2.9.1.-" evidence="3"/>
<evidence type="ECO:0000313" key="4">
    <source>
        <dbReference type="Proteomes" id="UP000515733"/>
    </source>
</evidence>
<organism evidence="3 4">
    <name type="scientific">Denitratisoma oestradiolicum</name>
    <dbReference type="NCBI Taxonomy" id="311182"/>
    <lineage>
        <taxon>Bacteria</taxon>
        <taxon>Pseudomonadati</taxon>
        <taxon>Pseudomonadota</taxon>
        <taxon>Betaproteobacteria</taxon>
        <taxon>Nitrosomonadales</taxon>
        <taxon>Sterolibacteriaceae</taxon>
        <taxon>Denitratisoma</taxon>
    </lineage>
</organism>
<keyword evidence="3" id="KW-0808">Transferase</keyword>
<dbReference type="SMART" id="SM00450">
    <property type="entry name" value="RHOD"/>
    <property type="match status" value="1"/>
</dbReference>
<dbReference type="InterPro" id="IPR017582">
    <property type="entry name" value="SelU"/>
</dbReference>
<dbReference type="AlphaFoldDB" id="A0A6S6XZ34"/>
<protein>
    <submittedName>
        <fullName evidence="3">tRNA 2-selenouridine/geranyl-2-thiouridine synthase</fullName>
        <ecNumber evidence="3">2.5.1.-</ecNumber>
        <ecNumber evidence="3">2.9.1.-</ecNumber>
    </submittedName>
</protein>
<dbReference type="OrthoDB" id="9808735at2"/>
<dbReference type="PROSITE" id="PS50206">
    <property type="entry name" value="RHODANESE_3"/>
    <property type="match status" value="1"/>
</dbReference>
<dbReference type="SUPFAM" id="SSF52821">
    <property type="entry name" value="Rhodanese/Cell cycle control phosphatase"/>
    <property type="match status" value="1"/>
</dbReference>
<dbReference type="InterPro" id="IPR001763">
    <property type="entry name" value="Rhodanese-like_dom"/>
</dbReference>
<accession>A0A6S6XZ34</accession>
<dbReference type="PANTHER" id="PTHR30401:SF0">
    <property type="entry name" value="TRNA 2-SELENOURIDINE SYNTHASE"/>
    <property type="match status" value="1"/>
</dbReference>
<dbReference type="InterPro" id="IPR058840">
    <property type="entry name" value="AAA_SelU"/>
</dbReference>
<dbReference type="NCBIfam" id="NF008752">
    <property type="entry name" value="PRK11784.1-4"/>
    <property type="match status" value="1"/>
</dbReference>
<evidence type="ECO:0000256" key="1">
    <source>
        <dbReference type="ARBA" id="ARBA00023266"/>
    </source>
</evidence>
<dbReference type="Gene3D" id="3.40.250.10">
    <property type="entry name" value="Rhodanese-like domain"/>
    <property type="match status" value="1"/>
</dbReference>
<dbReference type="GO" id="GO:0043828">
    <property type="term" value="F:tRNA 2-selenouridine synthase activity"/>
    <property type="evidence" value="ECO:0007669"/>
    <property type="project" value="InterPro"/>
</dbReference>
<keyword evidence="4" id="KW-1185">Reference proteome</keyword>
<dbReference type="NCBIfam" id="NF008750">
    <property type="entry name" value="PRK11784.1-2"/>
    <property type="match status" value="1"/>
</dbReference>
<dbReference type="GO" id="GO:0002098">
    <property type="term" value="P:tRNA wobble uridine modification"/>
    <property type="evidence" value="ECO:0007669"/>
    <property type="project" value="InterPro"/>
</dbReference>
<dbReference type="Pfam" id="PF00581">
    <property type="entry name" value="Rhodanese"/>
    <property type="match status" value="1"/>
</dbReference>
<evidence type="ECO:0000259" key="2">
    <source>
        <dbReference type="PROSITE" id="PS50206"/>
    </source>
</evidence>
<sequence length="350" mass="39100">MKKGLATVAQLGMFDAIIDVRSPSEFAEDHIPGAINCPALDDEERARVGTLYKQVSPFAARVMGAPLIARNIARHVDERFAGQPREWKPLVYCWRGGQRSGAFTHILREIGWNAHRLEGGYKSWRHHVVSELETLPGRFSFRILSGPTGSAKSRVLEALARQGAQVLHLEELAAHRGSVLGPLPDRPQPPQKFFETKLHAALEQLDPTQPVYAEAESRRIGSIHLPNAMIDALRAAPCLFIDAPAEARVEFLLRDYEHYLAAPQGLSTRLGHLKGLQSNETLARWQALVDAGDFRTLVMELLTLHYDPLYQRSQSHNFQDYQQAPRYTSADLSPVGIEALATAIREVRVE</sequence>
<name>A0A6S6XZ34_9PROT</name>
<dbReference type="KEGG" id="doe:DENOEST_0994"/>
<dbReference type="EC" id="2.5.1.-" evidence="3"/>
<keyword evidence="1" id="KW-0711">Selenium</keyword>
<dbReference type="EMBL" id="LR778301">
    <property type="protein sequence ID" value="CAB1368159.1"/>
    <property type="molecule type" value="Genomic_DNA"/>
</dbReference>
<feature type="domain" description="Rhodanese" evidence="2">
    <location>
        <begin position="17"/>
        <end position="129"/>
    </location>
</feature>
<dbReference type="InterPro" id="IPR036873">
    <property type="entry name" value="Rhodanese-like_dom_sf"/>
</dbReference>
<dbReference type="Proteomes" id="UP000515733">
    <property type="component" value="Chromosome"/>
</dbReference>
<dbReference type="Pfam" id="PF26341">
    <property type="entry name" value="AAA_SelU"/>
    <property type="match status" value="1"/>
</dbReference>
<dbReference type="NCBIfam" id="TIGR03167">
    <property type="entry name" value="tRNA_sel_U_synt"/>
    <property type="match status" value="1"/>
</dbReference>
<reference evidence="3 4" key="1">
    <citation type="submission" date="2020-03" db="EMBL/GenBank/DDBJ databases">
        <authorList>
            <consortium name="Genoscope - CEA"/>
            <person name="William W."/>
        </authorList>
    </citation>
    <scope>NUCLEOTIDE SEQUENCE [LARGE SCALE GENOMIC DNA]</scope>
    <source>
        <strain evidence="4">DSM 16959</strain>
    </source>
</reference>
<proteinExistence type="predicted"/>
<evidence type="ECO:0000313" key="3">
    <source>
        <dbReference type="EMBL" id="CAB1368159.1"/>
    </source>
</evidence>